<dbReference type="InterPro" id="IPR017181">
    <property type="entry name" value="Sig_transdc_His_kin_CHASE2"/>
</dbReference>
<dbReference type="Pfam" id="PF02518">
    <property type="entry name" value="HATPase_c"/>
    <property type="match status" value="1"/>
</dbReference>
<dbReference type="RefSeq" id="WP_080531710.1">
    <property type="nucleotide sequence ID" value="NZ_CBDDTQ010000003.1"/>
</dbReference>
<evidence type="ECO:0000256" key="6">
    <source>
        <dbReference type="SAM" id="Phobius"/>
    </source>
</evidence>
<dbReference type="PROSITE" id="PS50109">
    <property type="entry name" value="HIS_KIN"/>
    <property type="match status" value="1"/>
</dbReference>
<evidence type="ECO:0000256" key="2">
    <source>
        <dbReference type="ARBA" id="ARBA00012438"/>
    </source>
</evidence>
<feature type="transmembrane region" description="Helical" evidence="6">
    <location>
        <begin position="12"/>
        <end position="39"/>
    </location>
</feature>
<dbReference type="Gene3D" id="1.10.287.130">
    <property type="match status" value="1"/>
</dbReference>
<dbReference type="InterPro" id="IPR007890">
    <property type="entry name" value="CHASE2"/>
</dbReference>
<dbReference type="InterPro" id="IPR003594">
    <property type="entry name" value="HATPase_dom"/>
</dbReference>
<dbReference type="EC" id="2.7.13.3" evidence="2"/>
<dbReference type="InterPro" id="IPR036890">
    <property type="entry name" value="HATPase_C_sf"/>
</dbReference>
<keyword evidence="6" id="KW-0472">Membrane</keyword>
<dbReference type="SUPFAM" id="SSF55874">
    <property type="entry name" value="ATPase domain of HSP90 chaperone/DNA topoisomerase II/histidine kinase"/>
    <property type="match status" value="1"/>
</dbReference>
<feature type="transmembrane region" description="Helical" evidence="6">
    <location>
        <begin position="334"/>
        <end position="350"/>
    </location>
</feature>
<dbReference type="InterPro" id="IPR003661">
    <property type="entry name" value="HisK_dim/P_dom"/>
</dbReference>
<dbReference type="Gene3D" id="3.30.565.10">
    <property type="entry name" value="Histidine kinase-like ATPase, C-terminal domain"/>
    <property type="match status" value="1"/>
</dbReference>
<evidence type="ECO:0000256" key="3">
    <source>
        <dbReference type="ARBA" id="ARBA00022553"/>
    </source>
</evidence>
<gene>
    <name evidence="8" type="ORF">LZG35_05430</name>
</gene>
<dbReference type="CDD" id="cd00075">
    <property type="entry name" value="HATPase"/>
    <property type="match status" value="1"/>
</dbReference>
<comment type="catalytic activity">
    <reaction evidence="1">
        <text>ATP + protein L-histidine = ADP + protein N-phospho-L-histidine.</text>
        <dbReference type="EC" id="2.7.13.3"/>
    </reaction>
</comment>
<reference evidence="8" key="1">
    <citation type="submission" date="2022-01" db="EMBL/GenBank/DDBJ databases">
        <authorList>
            <person name="Karlyshev A.V."/>
            <person name="Jaspars M."/>
        </authorList>
    </citation>
    <scope>NUCLEOTIDE SEQUENCE</scope>
    <source>
        <strain evidence="8">AGSA3-2</strain>
    </source>
</reference>
<dbReference type="FunFam" id="3.30.565.10:FF:000006">
    <property type="entry name" value="Sensor histidine kinase WalK"/>
    <property type="match status" value="1"/>
</dbReference>
<protein>
    <recommendedName>
        <fullName evidence="2">histidine kinase</fullName>
        <ecNumber evidence="2">2.7.13.3</ecNumber>
    </recommendedName>
</protein>
<feature type="transmembrane region" description="Helical" evidence="6">
    <location>
        <begin position="307"/>
        <end position="327"/>
    </location>
</feature>
<name>A0A9Q3W3Y8_9GAMM</name>
<dbReference type="SUPFAM" id="SSF47384">
    <property type="entry name" value="Homodimeric domain of signal transducing histidine kinase"/>
    <property type="match status" value="1"/>
</dbReference>
<organism evidence="8 9">
    <name type="scientific">Alloalcanivorax xenomutans</name>
    <dbReference type="NCBI Taxonomy" id="1094342"/>
    <lineage>
        <taxon>Bacteria</taxon>
        <taxon>Pseudomonadati</taxon>
        <taxon>Pseudomonadota</taxon>
        <taxon>Gammaproteobacteria</taxon>
        <taxon>Oceanospirillales</taxon>
        <taxon>Alcanivoracaceae</taxon>
        <taxon>Alloalcanivorax</taxon>
    </lineage>
</organism>
<dbReference type="PRINTS" id="PR00344">
    <property type="entry name" value="BCTRLSENSOR"/>
</dbReference>
<keyword evidence="6" id="KW-0812">Transmembrane</keyword>
<evidence type="ECO:0000256" key="5">
    <source>
        <dbReference type="ARBA" id="ARBA00022777"/>
    </source>
</evidence>
<keyword evidence="5" id="KW-0418">Kinase</keyword>
<evidence type="ECO:0000313" key="8">
    <source>
        <dbReference type="EMBL" id="MCE7508069.1"/>
    </source>
</evidence>
<dbReference type="PANTHER" id="PTHR43047">
    <property type="entry name" value="TWO-COMPONENT HISTIDINE PROTEIN KINASE"/>
    <property type="match status" value="1"/>
</dbReference>
<dbReference type="GO" id="GO:0000155">
    <property type="term" value="F:phosphorelay sensor kinase activity"/>
    <property type="evidence" value="ECO:0007669"/>
    <property type="project" value="InterPro"/>
</dbReference>
<dbReference type="GO" id="GO:0009927">
    <property type="term" value="F:histidine phosphotransfer kinase activity"/>
    <property type="evidence" value="ECO:0007669"/>
    <property type="project" value="TreeGrafter"/>
</dbReference>
<dbReference type="Proteomes" id="UP001107961">
    <property type="component" value="Unassembled WGS sequence"/>
</dbReference>
<keyword evidence="6" id="KW-1133">Transmembrane helix</keyword>
<dbReference type="KEGG" id="axe:P40_20405"/>
<dbReference type="PIRSF" id="PIRSF037347">
    <property type="entry name" value="STHK_CHASE2_PAS_prd"/>
    <property type="match status" value="1"/>
</dbReference>
<dbReference type="SMART" id="SM00387">
    <property type="entry name" value="HATPase_c"/>
    <property type="match status" value="1"/>
</dbReference>
<dbReference type="InterPro" id="IPR036097">
    <property type="entry name" value="HisK_dim/P_sf"/>
</dbReference>
<comment type="caution">
    <text evidence="8">The sequence shown here is derived from an EMBL/GenBank/DDBJ whole genome shotgun (WGS) entry which is preliminary data.</text>
</comment>
<dbReference type="AlphaFoldDB" id="A0A9Q3W3Y8"/>
<evidence type="ECO:0000313" key="9">
    <source>
        <dbReference type="Proteomes" id="UP001107961"/>
    </source>
</evidence>
<sequence length="864" mass="96516">MSRGFDSHQRRYLVEHMSVLLVVASLCTLLSIGGGLSFLNRYVYDTLLPRLPMPPSGDILIVGIDEYSLREVGRWPWDRSIHARLIDQLSKQGARGVLMDLILSEPDRSRPAADQALVRALSENGNVYLPVHVEQLRSGGQLIEVLPAGPFARAARGLGHVDLELDGDGVARSVYLRSGIGQPWWPHITQAMLEGEGLIPEDRFPAGENDDFVGLANVRKYPRYIPFAGGTGSYPHVSAVDVLEGRVPDQLIKDQFVFIGATAAGLGDMLPTPMAGQGDLMAGVEINANIFDGLRHERMISGMSRPWAIALGVLLALLAPLLLPFFLPRWSIPLILGSLLFTLGICYALLAVWQIWFPPAASAIAAVVAYPLWTWRRLEYSMAYMRNALERLAEYSDLNRRLTEPAPLSRMLRMLDQVLPVRAWRLQAQAGAPVSGGEQLEATAWRGQLSRRYPFRHDGKRYELTVVWRQALDADTYDYWIRAMLARTETHQAGIGPRYEVLEKHIERLRREEHRQQALTRFFQVGLAQMSEGVLITDACGGVVFMNPQASYLLSIEGVAQDTLGLADIGRELEFTGDRGWRTLLQEALADGRVQKECRNRRGMDLYLDMILVHAGDQPGRMLIISLKDISDVKQAMRTRTEMLDFLSHDLRSPMVSVLALVGKMRHGPDGERLSDFLDNVEHYAERNLNIAEQFLQLARVEGVDSVEMMELDMLDVVESAIDQVQIQAQARDITLRFAYDETEEVWVKGNNELLERLVVNLLTNAVKYSYEGNSVDVRLFTQGGQVTCEVRDRGVGIPEAFQDKLFDRFSRASTSGGARTRGAGLGLRFVKVVTERHGGDIKVASAPGEGSRFTLLLPRIQLS</sequence>
<evidence type="ECO:0000256" key="1">
    <source>
        <dbReference type="ARBA" id="ARBA00000085"/>
    </source>
</evidence>
<dbReference type="InterPro" id="IPR005467">
    <property type="entry name" value="His_kinase_dom"/>
</dbReference>
<evidence type="ECO:0000256" key="4">
    <source>
        <dbReference type="ARBA" id="ARBA00022679"/>
    </source>
</evidence>
<dbReference type="PANTHER" id="PTHR43047:SF72">
    <property type="entry name" value="OSMOSENSING HISTIDINE PROTEIN KINASE SLN1"/>
    <property type="match status" value="1"/>
</dbReference>
<dbReference type="CDD" id="cd00082">
    <property type="entry name" value="HisKA"/>
    <property type="match status" value="1"/>
</dbReference>
<proteinExistence type="predicted"/>
<dbReference type="InterPro" id="IPR004358">
    <property type="entry name" value="Sig_transdc_His_kin-like_C"/>
</dbReference>
<feature type="domain" description="Histidine kinase" evidence="7">
    <location>
        <begin position="646"/>
        <end position="862"/>
    </location>
</feature>
<dbReference type="EMBL" id="JAJVKT010000005">
    <property type="protein sequence ID" value="MCE7508069.1"/>
    <property type="molecule type" value="Genomic_DNA"/>
</dbReference>
<evidence type="ECO:0000259" key="7">
    <source>
        <dbReference type="PROSITE" id="PS50109"/>
    </source>
</evidence>
<keyword evidence="4" id="KW-0808">Transferase</keyword>
<keyword evidence="9" id="KW-1185">Reference proteome</keyword>
<accession>A0A9Q3W3Y8</accession>
<dbReference type="Pfam" id="PF05226">
    <property type="entry name" value="CHASE2"/>
    <property type="match status" value="1"/>
</dbReference>
<dbReference type="SMART" id="SM01080">
    <property type="entry name" value="CHASE2"/>
    <property type="match status" value="1"/>
</dbReference>
<dbReference type="GO" id="GO:0005886">
    <property type="term" value="C:plasma membrane"/>
    <property type="evidence" value="ECO:0007669"/>
    <property type="project" value="UniProtKB-ARBA"/>
</dbReference>
<keyword evidence="3" id="KW-0597">Phosphoprotein</keyword>